<keyword evidence="1" id="KW-0962">Peroxisome biogenesis</keyword>
<dbReference type="PANTHER" id="PTHR12652:SF19">
    <property type="entry name" value="PEROXISOMAL BIOGENESIS FACTOR 11"/>
    <property type="match status" value="1"/>
</dbReference>
<protein>
    <submittedName>
        <fullName evidence="5">3432_t:CDS:1</fullName>
    </submittedName>
</protein>
<sequence length="278" mass="31990">MTFIEKKTPDGDSVVANPAVIALPATNGTVTKAPQFKSVSRPPPYEVLRRMLLLSDGRDKTMKIVQYFTKIVFWLYLSNNKSKYPTLHARSSALTSQFSTTRKIIRLFHFLEPYTDFREYVIGVRSLNPKAPPYGKVAHYLGFVNSVAGMTNDILDDLYCLGKIGILSKETAKRVEPIAIAVWFVTIWLDIHELLWNMWQLNKKMERAKGRCPEEEWKKMEEKMFWLKHGLVKMSADLGFCGYDFFECNFSEGFQAITGFTSGALSFYKLWTRMSEKS</sequence>
<accession>A0A9N8ZXJ9</accession>
<reference evidence="5" key="1">
    <citation type="submission" date="2021-06" db="EMBL/GenBank/DDBJ databases">
        <authorList>
            <person name="Kallberg Y."/>
            <person name="Tangrot J."/>
            <person name="Rosling A."/>
        </authorList>
    </citation>
    <scope>NUCLEOTIDE SEQUENCE</scope>
    <source>
        <strain evidence="5">IA702</strain>
    </source>
</reference>
<dbReference type="GO" id="GO:0005778">
    <property type="term" value="C:peroxisomal membrane"/>
    <property type="evidence" value="ECO:0007669"/>
    <property type="project" value="UniProtKB-SubCell"/>
</dbReference>
<evidence type="ECO:0000256" key="4">
    <source>
        <dbReference type="ARBA" id="ARBA00046271"/>
    </source>
</evidence>
<keyword evidence="6" id="KW-1185">Reference proteome</keyword>
<comment type="subcellular location">
    <subcellularLocation>
        <location evidence="4">Peroxisome membrane</location>
    </subcellularLocation>
</comment>
<comment type="caution">
    <text evidence="5">The sequence shown here is derived from an EMBL/GenBank/DDBJ whole genome shotgun (WGS) entry which is preliminary data.</text>
</comment>
<proteinExistence type="predicted"/>
<dbReference type="GO" id="GO:0016559">
    <property type="term" value="P:peroxisome fission"/>
    <property type="evidence" value="ECO:0007669"/>
    <property type="project" value="InterPro"/>
</dbReference>
<evidence type="ECO:0000256" key="1">
    <source>
        <dbReference type="ARBA" id="ARBA00022593"/>
    </source>
</evidence>
<evidence type="ECO:0000256" key="3">
    <source>
        <dbReference type="ARBA" id="ARBA00023140"/>
    </source>
</evidence>
<dbReference type="Pfam" id="PF05648">
    <property type="entry name" value="PEX11"/>
    <property type="match status" value="1"/>
</dbReference>
<dbReference type="Proteomes" id="UP000789572">
    <property type="component" value="Unassembled WGS sequence"/>
</dbReference>
<dbReference type="InterPro" id="IPR008733">
    <property type="entry name" value="PEX11"/>
</dbReference>
<dbReference type="OrthoDB" id="411017at2759"/>
<dbReference type="EMBL" id="CAJVPJ010000315">
    <property type="protein sequence ID" value="CAG8510548.1"/>
    <property type="molecule type" value="Genomic_DNA"/>
</dbReference>
<dbReference type="PANTHER" id="PTHR12652">
    <property type="entry name" value="PEROXISOMAL BIOGENESIS FACTOR 11"/>
    <property type="match status" value="1"/>
</dbReference>
<gene>
    <name evidence="5" type="ORF">POCULU_LOCUS3047</name>
</gene>
<organism evidence="5 6">
    <name type="scientific">Paraglomus occultum</name>
    <dbReference type="NCBI Taxonomy" id="144539"/>
    <lineage>
        <taxon>Eukaryota</taxon>
        <taxon>Fungi</taxon>
        <taxon>Fungi incertae sedis</taxon>
        <taxon>Mucoromycota</taxon>
        <taxon>Glomeromycotina</taxon>
        <taxon>Glomeromycetes</taxon>
        <taxon>Paraglomerales</taxon>
        <taxon>Paraglomeraceae</taxon>
        <taxon>Paraglomus</taxon>
    </lineage>
</organism>
<evidence type="ECO:0000313" key="5">
    <source>
        <dbReference type="EMBL" id="CAG8510548.1"/>
    </source>
</evidence>
<dbReference type="AlphaFoldDB" id="A0A9N8ZXJ9"/>
<evidence type="ECO:0000313" key="6">
    <source>
        <dbReference type="Proteomes" id="UP000789572"/>
    </source>
</evidence>
<name>A0A9N8ZXJ9_9GLOM</name>
<keyword evidence="3" id="KW-0576">Peroxisome</keyword>
<keyword evidence="2" id="KW-0472">Membrane</keyword>
<evidence type="ECO:0000256" key="2">
    <source>
        <dbReference type="ARBA" id="ARBA00023136"/>
    </source>
</evidence>